<dbReference type="Gene3D" id="2.40.128.20">
    <property type="match status" value="1"/>
</dbReference>
<sequence>MSVLLWMHASIVTGLYKFYDIKAREFQARWQCDSRLWQVRNEGTEMKGAMRNITMSYCCCWLVVVVVVLLVCTTGLVQGQSGDQPFFPQSPPPGPCPTFPVVQNFDLHSYLGRWYEIERYFAPFQQGDCVTADYQLFPNGSVSVINTQVLEDGSLDSEFGIADLGPNPTEGKLRVDFPNSGSGFVSMSQDTNYNVVATDYHNYAVVYSCTFFPPDFKIEFSWILARQPQIPASFSRDLKAWLELVNIDTSRYNPLRQDPTCPRRQI</sequence>
<evidence type="ECO:0000256" key="1">
    <source>
        <dbReference type="ARBA" id="ARBA00004613"/>
    </source>
</evidence>
<proteinExistence type="predicted"/>
<evidence type="ECO:0000256" key="5">
    <source>
        <dbReference type="ARBA" id="ARBA00022729"/>
    </source>
</evidence>
<keyword evidence="9" id="KW-0812">Transmembrane</keyword>
<comment type="subcellular location">
    <subcellularLocation>
        <location evidence="1">Secreted</location>
    </subcellularLocation>
</comment>
<dbReference type="GO" id="GO:0005576">
    <property type="term" value="C:extracellular region"/>
    <property type="evidence" value="ECO:0007669"/>
    <property type="project" value="UniProtKB-SubCell"/>
</dbReference>
<dbReference type="PRINTS" id="PR01273">
    <property type="entry name" value="INVTBRTCOLOR"/>
</dbReference>
<dbReference type="AlphaFoldDB" id="A0AAE1PYL8"/>
<dbReference type="InterPro" id="IPR000566">
    <property type="entry name" value="Lipocln_cytosolic_FA-bd_dom"/>
</dbReference>
<keyword evidence="9" id="KW-0472">Membrane</keyword>
<protein>
    <recommendedName>
        <fullName evidence="2">Apolipoprotein D</fullName>
    </recommendedName>
</protein>
<dbReference type="PANTHER" id="PTHR10612">
    <property type="entry name" value="APOLIPOPROTEIN D"/>
    <property type="match status" value="1"/>
</dbReference>
<keyword evidence="5" id="KW-0732">Signal</keyword>
<evidence type="ECO:0000259" key="10">
    <source>
        <dbReference type="Pfam" id="PF08212"/>
    </source>
</evidence>
<evidence type="ECO:0000256" key="3">
    <source>
        <dbReference type="ARBA" id="ARBA00022448"/>
    </source>
</evidence>
<dbReference type="Pfam" id="PF08212">
    <property type="entry name" value="Lipocalin_2"/>
    <property type="match status" value="1"/>
</dbReference>
<dbReference type="InterPro" id="IPR012674">
    <property type="entry name" value="Calycin"/>
</dbReference>
<dbReference type="EMBL" id="JAWZYT010001115">
    <property type="protein sequence ID" value="KAK4315367.1"/>
    <property type="molecule type" value="Genomic_DNA"/>
</dbReference>
<dbReference type="GO" id="GO:0008289">
    <property type="term" value="F:lipid binding"/>
    <property type="evidence" value="ECO:0007669"/>
    <property type="project" value="UniProtKB-KW"/>
</dbReference>
<evidence type="ECO:0000256" key="7">
    <source>
        <dbReference type="ARBA" id="ARBA00023157"/>
    </source>
</evidence>
<keyword evidence="3" id="KW-0813">Transport</keyword>
<feature type="transmembrane region" description="Helical" evidence="9">
    <location>
        <begin position="55"/>
        <end position="77"/>
    </location>
</feature>
<keyword evidence="9" id="KW-1133">Transmembrane helix</keyword>
<keyword evidence="7" id="KW-1015">Disulfide bond</keyword>
<accession>A0AAE1PYL8</accession>
<dbReference type="SUPFAM" id="SSF50814">
    <property type="entry name" value="Lipocalins"/>
    <property type="match status" value="1"/>
</dbReference>
<organism evidence="11 12">
    <name type="scientific">Petrolisthes manimaculis</name>
    <dbReference type="NCBI Taxonomy" id="1843537"/>
    <lineage>
        <taxon>Eukaryota</taxon>
        <taxon>Metazoa</taxon>
        <taxon>Ecdysozoa</taxon>
        <taxon>Arthropoda</taxon>
        <taxon>Crustacea</taxon>
        <taxon>Multicrustacea</taxon>
        <taxon>Malacostraca</taxon>
        <taxon>Eumalacostraca</taxon>
        <taxon>Eucarida</taxon>
        <taxon>Decapoda</taxon>
        <taxon>Pleocyemata</taxon>
        <taxon>Anomura</taxon>
        <taxon>Galatheoidea</taxon>
        <taxon>Porcellanidae</taxon>
        <taxon>Petrolisthes</taxon>
    </lineage>
</organism>
<dbReference type="Proteomes" id="UP001292094">
    <property type="component" value="Unassembled WGS sequence"/>
</dbReference>
<evidence type="ECO:0000256" key="9">
    <source>
        <dbReference type="SAM" id="Phobius"/>
    </source>
</evidence>
<comment type="caution">
    <text evidence="11">The sequence shown here is derived from an EMBL/GenBank/DDBJ whole genome shotgun (WGS) entry which is preliminary data.</text>
</comment>
<name>A0AAE1PYL8_9EUCA</name>
<feature type="domain" description="Lipocalin/cytosolic fatty-acid binding" evidence="10">
    <location>
        <begin position="105"/>
        <end position="240"/>
    </location>
</feature>
<dbReference type="GO" id="GO:0031409">
    <property type="term" value="F:pigment binding"/>
    <property type="evidence" value="ECO:0007669"/>
    <property type="project" value="InterPro"/>
</dbReference>
<dbReference type="GO" id="GO:0000302">
    <property type="term" value="P:response to reactive oxygen species"/>
    <property type="evidence" value="ECO:0007669"/>
    <property type="project" value="TreeGrafter"/>
</dbReference>
<keyword evidence="4" id="KW-0964">Secreted</keyword>
<evidence type="ECO:0000313" key="11">
    <source>
        <dbReference type="EMBL" id="KAK4315367.1"/>
    </source>
</evidence>
<gene>
    <name evidence="11" type="ORF">Pmani_013420</name>
</gene>
<dbReference type="InterPro" id="IPR003057">
    <property type="entry name" value="Invtbrt_color"/>
</dbReference>
<dbReference type="FunFam" id="2.40.128.20:FF:000003">
    <property type="entry name" value="Apolipoprotein D"/>
    <property type="match status" value="1"/>
</dbReference>
<evidence type="ECO:0000256" key="6">
    <source>
        <dbReference type="ARBA" id="ARBA00023121"/>
    </source>
</evidence>
<evidence type="ECO:0000256" key="2">
    <source>
        <dbReference type="ARBA" id="ARBA00019890"/>
    </source>
</evidence>
<keyword evidence="12" id="KW-1185">Reference proteome</keyword>
<evidence type="ECO:0000256" key="8">
    <source>
        <dbReference type="ARBA" id="ARBA00023180"/>
    </source>
</evidence>
<dbReference type="PANTHER" id="PTHR10612:SF34">
    <property type="entry name" value="APOLIPOPROTEIN D"/>
    <property type="match status" value="1"/>
</dbReference>
<dbReference type="GO" id="GO:0005737">
    <property type="term" value="C:cytoplasm"/>
    <property type="evidence" value="ECO:0007669"/>
    <property type="project" value="TreeGrafter"/>
</dbReference>
<evidence type="ECO:0000313" key="12">
    <source>
        <dbReference type="Proteomes" id="UP001292094"/>
    </source>
</evidence>
<dbReference type="GO" id="GO:0006629">
    <property type="term" value="P:lipid metabolic process"/>
    <property type="evidence" value="ECO:0007669"/>
    <property type="project" value="TreeGrafter"/>
</dbReference>
<evidence type="ECO:0000256" key="4">
    <source>
        <dbReference type="ARBA" id="ARBA00022525"/>
    </source>
</evidence>
<keyword evidence="8" id="KW-0325">Glycoprotein</keyword>
<keyword evidence="6" id="KW-0446">Lipid-binding</keyword>
<reference evidence="11" key="1">
    <citation type="submission" date="2023-11" db="EMBL/GenBank/DDBJ databases">
        <title>Genome assemblies of two species of porcelain crab, Petrolisthes cinctipes and Petrolisthes manimaculis (Anomura: Porcellanidae).</title>
        <authorList>
            <person name="Angst P."/>
        </authorList>
    </citation>
    <scope>NUCLEOTIDE SEQUENCE</scope>
    <source>
        <strain evidence="11">PB745_02</strain>
        <tissue evidence="11">Gill</tissue>
    </source>
</reference>